<proteinExistence type="predicted"/>
<dbReference type="InParanoid" id="G5AET5"/>
<dbReference type="EMBL" id="JH159165">
    <property type="protein sequence ID" value="EGZ05725.1"/>
    <property type="molecule type" value="Genomic_DNA"/>
</dbReference>
<organism evidence="1 2">
    <name type="scientific">Phytophthora sojae (strain P6497)</name>
    <name type="common">Soybean stem and root rot agent</name>
    <name type="synonym">Phytophthora megasperma f. sp. glycines</name>
    <dbReference type="NCBI Taxonomy" id="1094619"/>
    <lineage>
        <taxon>Eukaryota</taxon>
        <taxon>Sar</taxon>
        <taxon>Stramenopiles</taxon>
        <taxon>Oomycota</taxon>
        <taxon>Peronosporomycetes</taxon>
        <taxon>Peronosporales</taxon>
        <taxon>Peronosporaceae</taxon>
        <taxon>Phytophthora</taxon>
    </lineage>
</organism>
<dbReference type="AlphaFoldDB" id="G5AET5"/>
<reference evidence="1 2" key="1">
    <citation type="journal article" date="2006" name="Science">
        <title>Phytophthora genome sequences uncover evolutionary origins and mechanisms of pathogenesis.</title>
        <authorList>
            <person name="Tyler B.M."/>
            <person name="Tripathy S."/>
            <person name="Zhang X."/>
            <person name="Dehal P."/>
            <person name="Jiang R.H."/>
            <person name="Aerts A."/>
            <person name="Arredondo F.D."/>
            <person name="Baxter L."/>
            <person name="Bensasson D."/>
            <person name="Beynon J.L."/>
            <person name="Chapman J."/>
            <person name="Damasceno C.M."/>
            <person name="Dorrance A.E."/>
            <person name="Dou D."/>
            <person name="Dickerman A.W."/>
            <person name="Dubchak I.L."/>
            <person name="Garbelotto M."/>
            <person name="Gijzen M."/>
            <person name="Gordon S.G."/>
            <person name="Govers F."/>
            <person name="Grunwald N.J."/>
            <person name="Huang W."/>
            <person name="Ivors K.L."/>
            <person name="Jones R.W."/>
            <person name="Kamoun S."/>
            <person name="Krampis K."/>
            <person name="Lamour K.H."/>
            <person name="Lee M.K."/>
            <person name="McDonald W.H."/>
            <person name="Medina M."/>
            <person name="Meijer H.J."/>
            <person name="Nordberg E.K."/>
            <person name="Maclean D.J."/>
            <person name="Ospina-Giraldo M.D."/>
            <person name="Morris P.F."/>
            <person name="Phuntumart V."/>
            <person name="Putnam N.H."/>
            <person name="Rash S."/>
            <person name="Rose J.K."/>
            <person name="Sakihama Y."/>
            <person name="Salamov A.A."/>
            <person name="Savidor A."/>
            <person name="Scheuring C.F."/>
            <person name="Smith B.M."/>
            <person name="Sobral B.W."/>
            <person name="Terry A."/>
            <person name="Torto-Alalibo T.A."/>
            <person name="Win J."/>
            <person name="Xu Z."/>
            <person name="Zhang H."/>
            <person name="Grigoriev I.V."/>
            <person name="Rokhsar D.S."/>
            <person name="Boore J.L."/>
        </authorList>
    </citation>
    <scope>NUCLEOTIDE SEQUENCE [LARGE SCALE GENOMIC DNA]</scope>
    <source>
        <strain evidence="1 2">P6497</strain>
    </source>
</reference>
<keyword evidence="2" id="KW-1185">Reference proteome</keyword>
<dbReference type="Proteomes" id="UP000002640">
    <property type="component" value="Unassembled WGS sequence"/>
</dbReference>
<accession>G5AET5</accession>
<protein>
    <submittedName>
        <fullName evidence="1">Uncharacterized protein</fullName>
    </submittedName>
</protein>
<evidence type="ECO:0000313" key="2">
    <source>
        <dbReference type="Proteomes" id="UP000002640"/>
    </source>
</evidence>
<dbReference type="GeneID" id="20648182"/>
<gene>
    <name evidence="1" type="ORF">PHYSODRAFT_341928</name>
</gene>
<evidence type="ECO:0000313" key="1">
    <source>
        <dbReference type="EMBL" id="EGZ05725.1"/>
    </source>
</evidence>
<dbReference type="RefSeq" id="XP_009538586.1">
    <property type="nucleotide sequence ID" value="XM_009540291.1"/>
</dbReference>
<name>G5AET5_PHYSP</name>
<dbReference type="KEGG" id="psoj:PHYSODRAFT_341928"/>
<sequence length="173" mass="19546">MDLFSAASVEGGRFEELTATFENLSVFDTIFPSEEQLRDAVRAVLNHVQSLLQADRPSVTDKKILQSKGIGMVGVADFFVEHGSQKLPVILVRNWDYERGLAKAYVMADMVMDNCDERGERCDEVRGIVTDCIEWIFFKRSRGEIVLCSDAIPPCDVSCVEKVASRLYWMLQN</sequence>